<comment type="similarity">
    <text evidence="8">Belongs to the glycosyltransferase group 1 family.</text>
</comment>
<proteinExistence type="inferred from homology"/>
<sequence>MILPSYNAAMRLAAPALRRMLARRVSKGKEDPARLSERFGIASLPRPEGTLVWFHAASVGETMSVLPVIRALAGRAQVLLTTGTLTSARLAAGRLPGFARHQFVPLDHPVWVRRFLDHWRPEAAVFVESEIWPGMLTACDARGIPRLLINARISARSAAKWRWLPPLAMRLLGGFRAVHAQSPGDAANLRGLGVGNVLEWGNLKFFAPKLPVEAAALATLRREIPGPVWLAASTHPGEEILVLQAHEALLEAHPDLVTIIAPRHPERGAEVAALAAAPRRSLREAPRPGKIYVADTLGELGLFFRAAPFAFIGNSLAGFGGHNVIEPALLARPVITGPHNENFVEAAARLRDAGALVEVADAPGLAAAARAWLDNPAAAQAAGAAAQAAFDAAENLPARLAGLILAAIP</sequence>
<accession>A0ABQ6AAW1</accession>
<reference evidence="11" key="1">
    <citation type="journal article" date="2019" name="Int. J. Syst. Evol. Microbiol.">
        <title>The Global Catalogue of Microorganisms (GCM) 10K type strain sequencing project: providing services to taxonomists for standard genome sequencing and annotation.</title>
        <authorList>
            <consortium name="The Broad Institute Genomics Platform"/>
            <consortium name="The Broad Institute Genome Sequencing Center for Infectious Disease"/>
            <person name="Wu L."/>
            <person name="Ma J."/>
        </authorList>
    </citation>
    <scope>NUCLEOTIDE SEQUENCE [LARGE SCALE GENOMIC DNA]</scope>
    <source>
        <strain evidence="11">NBRC 112502</strain>
    </source>
</reference>
<protein>
    <recommendedName>
        <fullName evidence="4 8">3-deoxy-D-manno-octulosonic acid transferase</fullName>
        <shortName evidence="8">Kdo transferase</shortName>
        <ecNumber evidence="3 8">2.4.99.12</ecNumber>
    </recommendedName>
    <alternativeName>
        <fullName evidence="6 8">Lipid IV(A) 3-deoxy-D-manno-octulosonic acid transferase</fullName>
    </alternativeName>
</protein>
<comment type="subcellular location">
    <subcellularLocation>
        <location evidence="8">Cell membrane</location>
    </subcellularLocation>
</comment>
<evidence type="ECO:0000313" key="10">
    <source>
        <dbReference type="EMBL" id="GLR67205.1"/>
    </source>
</evidence>
<dbReference type="GO" id="GO:0016740">
    <property type="term" value="F:transferase activity"/>
    <property type="evidence" value="ECO:0007669"/>
    <property type="project" value="UniProtKB-KW"/>
</dbReference>
<feature type="domain" description="3-deoxy-D-manno-octulosonic-acid transferase N-terminal" evidence="9">
    <location>
        <begin position="34"/>
        <end position="206"/>
    </location>
</feature>
<evidence type="ECO:0000256" key="3">
    <source>
        <dbReference type="ARBA" id="ARBA00012621"/>
    </source>
</evidence>
<dbReference type="PANTHER" id="PTHR42755">
    <property type="entry name" value="3-DEOXY-MANNO-OCTULOSONATE CYTIDYLYLTRANSFERASE"/>
    <property type="match status" value="1"/>
</dbReference>
<dbReference type="EC" id="2.4.99.12" evidence="3 8"/>
<evidence type="ECO:0000256" key="7">
    <source>
        <dbReference type="ARBA" id="ARBA00049183"/>
    </source>
</evidence>
<dbReference type="EMBL" id="BSOS01000065">
    <property type="protein sequence ID" value="GLR67205.1"/>
    <property type="molecule type" value="Genomic_DNA"/>
</dbReference>
<name>A0ABQ6AAW1_9PROT</name>
<evidence type="ECO:0000259" key="9">
    <source>
        <dbReference type="Pfam" id="PF04413"/>
    </source>
</evidence>
<organism evidence="10 11">
    <name type="scientific">Acidocella aquatica</name>
    <dbReference type="NCBI Taxonomy" id="1922313"/>
    <lineage>
        <taxon>Bacteria</taxon>
        <taxon>Pseudomonadati</taxon>
        <taxon>Pseudomonadota</taxon>
        <taxon>Alphaproteobacteria</taxon>
        <taxon>Acetobacterales</taxon>
        <taxon>Acidocellaceae</taxon>
        <taxon>Acidocella</taxon>
    </lineage>
</organism>
<comment type="catalytic activity">
    <reaction evidence="7 8">
        <text>lipid IVA (E. coli) + CMP-3-deoxy-beta-D-manno-octulosonate = alpha-Kdo-(2-&gt;6)-lipid IVA (E. coli) + CMP + H(+)</text>
        <dbReference type="Rhea" id="RHEA:28066"/>
        <dbReference type="ChEBI" id="CHEBI:15378"/>
        <dbReference type="ChEBI" id="CHEBI:58603"/>
        <dbReference type="ChEBI" id="CHEBI:60364"/>
        <dbReference type="ChEBI" id="CHEBI:60377"/>
        <dbReference type="ChEBI" id="CHEBI:85987"/>
        <dbReference type="EC" id="2.4.99.12"/>
    </reaction>
</comment>
<keyword evidence="11" id="KW-1185">Reference proteome</keyword>
<evidence type="ECO:0000256" key="5">
    <source>
        <dbReference type="ARBA" id="ARBA00022679"/>
    </source>
</evidence>
<evidence type="ECO:0000256" key="2">
    <source>
        <dbReference type="ARBA" id="ARBA00004713"/>
    </source>
</evidence>
<evidence type="ECO:0000313" key="11">
    <source>
        <dbReference type="Proteomes" id="UP001156641"/>
    </source>
</evidence>
<comment type="caution">
    <text evidence="10">The sequence shown here is derived from an EMBL/GenBank/DDBJ whole genome shotgun (WGS) entry which is preliminary data.</text>
</comment>
<evidence type="ECO:0000256" key="8">
    <source>
        <dbReference type="RuleBase" id="RU365103"/>
    </source>
</evidence>
<evidence type="ECO:0000256" key="1">
    <source>
        <dbReference type="ARBA" id="ARBA00003394"/>
    </source>
</evidence>
<keyword evidence="5 8" id="KW-0808">Transferase</keyword>
<dbReference type="InterPro" id="IPR039901">
    <property type="entry name" value="Kdotransferase"/>
</dbReference>
<gene>
    <name evidence="10" type="ORF">GCM10010909_18860</name>
</gene>
<dbReference type="RefSeq" id="WP_284257934.1">
    <property type="nucleotide sequence ID" value="NZ_BSOS01000065.1"/>
</dbReference>
<comment type="pathway">
    <text evidence="2 8">Bacterial outer membrane biogenesis; LPS core biosynthesis.</text>
</comment>
<dbReference type="Gene3D" id="3.40.50.2000">
    <property type="entry name" value="Glycogen Phosphorylase B"/>
    <property type="match status" value="1"/>
</dbReference>
<keyword evidence="8" id="KW-0448">Lipopolysaccharide biosynthesis</keyword>
<dbReference type="Gene3D" id="3.40.50.11720">
    <property type="entry name" value="3-Deoxy-D-manno-octulosonic-acid transferase, N-terminal domain"/>
    <property type="match status" value="1"/>
</dbReference>
<keyword evidence="8" id="KW-1003">Cell membrane</keyword>
<evidence type="ECO:0000256" key="6">
    <source>
        <dbReference type="ARBA" id="ARBA00031445"/>
    </source>
</evidence>
<dbReference type="InterPro" id="IPR038107">
    <property type="entry name" value="Glycos_transf_N_sf"/>
</dbReference>
<dbReference type="Proteomes" id="UP001156641">
    <property type="component" value="Unassembled WGS sequence"/>
</dbReference>
<dbReference type="InterPro" id="IPR007507">
    <property type="entry name" value="Glycos_transf_N"/>
</dbReference>
<dbReference type="PANTHER" id="PTHR42755:SF1">
    <property type="entry name" value="3-DEOXY-D-MANNO-OCTULOSONIC ACID TRANSFERASE, MITOCHONDRIAL-RELATED"/>
    <property type="match status" value="1"/>
</dbReference>
<keyword evidence="8" id="KW-0472">Membrane</keyword>
<dbReference type="Pfam" id="PF04413">
    <property type="entry name" value="Glycos_transf_N"/>
    <property type="match status" value="1"/>
</dbReference>
<dbReference type="SUPFAM" id="SSF53756">
    <property type="entry name" value="UDP-Glycosyltransferase/glycogen phosphorylase"/>
    <property type="match status" value="1"/>
</dbReference>
<comment type="function">
    <text evidence="1 8">Involved in lipopolysaccharide (LPS) biosynthesis. Catalyzes the transfer of 3-deoxy-D-manno-octulosonate (Kdo) residue(s) from CMP-Kdo to lipid IV(A), the tetraacyldisaccharide-1,4'-bisphosphate precursor of lipid A.</text>
</comment>
<evidence type="ECO:0000256" key="4">
    <source>
        <dbReference type="ARBA" id="ARBA00019077"/>
    </source>
</evidence>